<evidence type="ECO:0000256" key="2">
    <source>
        <dbReference type="ARBA" id="ARBA00023002"/>
    </source>
</evidence>
<evidence type="ECO:0000256" key="1">
    <source>
        <dbReference type="ARBA" id="ARBA00007118"/>
    </source>
</evidence>
<dbReference type="Proteomes" id="UP000886805">
    <property type="component" value="Unassembled WGS sequence"/>
</dbReference>
<dbReference type="AlphaFoldDB" id="A0A9D1X8L9"/>
<feature type="domain" description="Nitroreductase" evidence="3">
    <location>
        <begin position="10"/>
        <end position="154"/>
    </location>
</feature>
<evidence type="ECO:0000259" key="3">
    <source>
        <dbReference type="Pfam" id="PF00881"/>
    </source>
</evidence>
<accession>A0A9D1X8L9</accession>
<dbReference type="InterPro" id="IPR000415">
    <property type="entry name" value="Nitroreductase-like"/>
</dbReference>
<dbReference type="Gene3D" id="3.40.109.10">
    <property type="entry name" value="NADH Oxidase"/>
    <property type="match status" value="1"/>
</dbReference>
<reference evidence="4" key="1">
    <citation type="journal article" date="2021" name="PeerJ">
        <title>Extensive microbial diversity within the chicken gut microbiome revealed by metagenomics and culture.</title>
        <authorList>
            <person name="Gilroy R."/>
            <person name="Ravi A."/>
            <person name="Getino M."/>
            <person name="Pursley I."/>
            <person name="Horton D.L."/>
            <person name="Alikhan N.F."/>
            <person name="Baker D."/>
            <person name="Gharbi K."/>
            <person name="Hall N."/>
            <person name="Watson M."/>
            <person name="Adriaenssens E.M."/>
            <person name="Foster-Nyarko E."/>
            <person name="Jarju S."/>
            <person name="Secka A."/>
            <person name="Antonio M."/>
            <person name="Oren A."/>
            <person name="Chaudhuri R.R."/>
            <person name="La Ragione R."/>
            <person name="Hildebrand F."/>
            <person name="Pallen M.J."/>
        </authorList>
    </citation>
    <scope>NUCLEOTIDE SEQUENCE</scope>
    <source>
        <strain evidence="4">ChiSxjej3B15-1167</strain>
    </source>
</reference>
<evidence type="ECO:0000313" key="4">
    <source>
        <dbReference type="EMBL" id="HIX73415.1"/>
    </source>
</evidence>
<protein>
    <submittedName>
        <fullName evidence="4">Nitroreductase</fullName>
    </submittedName>
</protein>
<proteinExistence type="inferred from homology"/>
<dbReference type="InterPro" id="IPR029479">
    <property type="entry name" value="Nitroreductase"/>
</dbReference>
<dbReference type="PANTHER" id="PTHR43673:SF10">
    <property type="entry name" value="NADH DEHYDROGENASE_NAD(P)H NITROREDUCTASE XCC3605-RELATED"/>
    <property type="match status" value="1"/>
</dbReference>
<sequence>MSGLIQEMLTRRSVRKYKPDMLPKETIEKIIEAGLYAPSGMGRQPVIILAVTDKKVRDQLSKLNAGIMGADGMDPFYGAPVVLVVLADKSVPTYMYDGTLVMGNLMLAAHDLGIGSCWIHRAKEEFEQKEGRELLKSLGIEGDYEGIGHCILGYADEPAKEAAPRKENRVYFVE</sequence>
<dbReference type="GO" id="GO:0016491">
    <property type="term" value="F:oxidoreductase activity"/>
    <property type="evidence" value="ECO:0007669"/>
    <property type="project" value="UniProtKB-KW"/>
</dbReference>
<name>A0A9D1X8L9_9FIRM</name>
<dbReference type="EMBL" id="DXEQ01000318">
    <property type="protein sequence ID" value="HIX73415.1"/>
    <property type="molecule type" value="Genomic_DNA"/>
</dbReference>
<dbReference type="SUPFAM" id="SSF55469">
    <property type="entry name" value="FMN-dependent nitroreductase-like"/>
    <property type="match status" value="1"/>
</dbReference>
<dbReference type="PANTHER" id="PTHR43673">
    <property type="entry name" value="NAD(P)H NITROREDUCTASE YDGI-RELATED"/>
    <property type="match status" value="1"/>
</dbReference>
<dbReference type="Pfam" id="PF00881">
    <property type="entry name" value="Nitroreductase"/>
    <property type="match status" value="1"/>
</dbReference>
<evidence type="ECO:0000313" key="5">
    <source>
        <dbReference type="Proteomes" id="UP000886805"/>
    </source>
</evidence>
<comment type="caution">
    <text evidence="4">The sequence shown here is derived from an EMBL/GenBank/DDBJ whole genome shotgun (WGS) entry which is preliminary data.</text>
</comment>
<gene>
    <name evidence="4" type="ORF">H9849_10390</name>
</gene>
<keyword evidence="2" id="KW-0560">Oxidoreductase</keyword>
<comment type="similarity">
    <text evidence="1">Belongs to the nitroreductase family.</text>
</comment>
<dbReference type="CDD" id="cd02136">
    <property type="entry name" value="PnbA_NfnB-like"/>
    <property type="match status" value="1"/>
</dbReference>
<reference evidence="4" key="2">
    <citation type="submission" date="2021-04" db="EMBL/GenBank/DDBJ databases">
        <authorList>
            <person name="Gilroy R."/>
        </authorList>
    </citation>
    <scope>NUCLEOTIDE SEQUENCE</scope>
    <source>
        <strain evidence="4">ChiSxjej3B15-1167</strain>
    </source>
</reference>
<organism evidence="4 5">
    <name type="scientific">Candidatus Anaerobutyricum stercoripullorum</name>
    <dbReference type="NCBI Taxonomy" id="2838456"/>
    <lineage>
        <taxon>Bacteria</taxon>
        <taxon>Bacillati</taxon>
        <taxon>Bacillota</taxon>
        <taxon>Clostridia</taxon>
        <taxon>Lachnospirales</taxon>
        <taxon>Lachnospiraceae</taxon>
        <taxon>Anaerobutyricum</taxon>
    </lineage>
</organism>